<organism evidence="1 2">
    <name type="scientific">Pseudovirgaria hyperparasitica</name>
    <dbReference type="NCBI Taxonomy" id="470096"/>
    <lineage>
        <taxon>Eukaryota</taxon>
        <taxon>Fungi</taxon>
        <taxon>Dikarya</taxon>
        <taxon>Ascomycota</taxon>
        <taxon>Pezizomycotina</taxon>
        <taxon>Dothideomycetes</taxon>
        <taxon>Dothideomycetes incertae sedis</taxon>
        <taxon>Acrospermales</taxon>
        <taxon>Acrospermaceae</taxon>
        <taxon>Pseudovirgaria</taxon>
    </lineage>
</organism>
<evidence type="ECO:0000313" key="2">
    <source>
        <dbReference type="Proteomes" id="UP000799437"/>
    </source>
</evidence>
<keyword evidence="2" id="KW-1185">Reference proteome</keyword>
<dbReference type="RefSeq" id="XP_033596986.1">
    <property type="nucleotide sequence ID" value="XM_033747514.1"/>
</dbReference>
<dbReference type="Proteomes" id="UP000799437">
    <property type="component" value="Unassembled WGS sequence"/>
</dbReference>
<sequence length="234" mass="26949">MTDADADDGLVRSSVYASRHRRRLHGPAPEKPALPVPKRRIHAFIIVADSTNTVTLLGSMPDKIVAAYRNLFRHSLRAVQFSKPARYIYRDRLREAFRDGDPADFDQSKIDNTVEFLKAATHDTGLEHKIVKNLCKVWWGQASRYQSCADPVPFIHRTKLNAFEHYDHNIRMLNESLGLCIPTTKHWQLLRWRQASEIVTPKSVQGKKSLLLKTHWEPYPELVMDTHGSTTFDH</sequence>
<name>A0A6A6VWJ1_9PEZI</name>
<accession>A0A6A6VWJ1</accession>
<dbReference type="AlphaFoldDB" id="A0A6A6VWJ1"/>
<gene>
    <name evidence="1" type="ORF">EJ05DRAFT_504070</name>
</gene>
<dbReference type="EMBL" id="ML996580">
    <property type="protein sequence ID" value="KAF2754535.1"/>
    <property type="molecule type" value="Genomic_DNA"/>
</dbReference>
<reference evidence="1" key="1">
    <citation type="journal article" date="2020" name="Stud. Mycol.">
        <title>101 Dothideomycetes genomes: a test case for predicting lifestyles and emergence of pathogens.</title>
        <authorList>
            <person name="Haridas S."/>
            <person name="Albert R."/>
            <person name="Binder M."/>
            <person name="Bloem J."/>
            <person name="Labutti K."/>
            <person name="Salamov A."/>
            <person name="Andreopoulos B."/>
            <person name="Baker S."/>
            <person name="Barry K."/>
            <person name="Bills G."/>
            <person name="Bluhm B."/>
            <person name="Cannon C."/>
            <person name="Castanera R."/>
            <person name="Culley D."/>
            <person name="Daum C."/>
            <person name="Ezra D."/>
            <person name="Gonzalez J."/>
            <person name="Henrissat B."/>
            <person name="Kuo A."/>
            <person name="Liang C."/>
            <person name="Lipzen A."/>
            <person name="Lutzoni F."/>
            <person name="Magnuson J."/>
            <person name="Mondo S."/>
            <person name="Nolan M."/>
            <person name="Ohm R."/>
            <person name="Pangilinan J."/>
            <person name="Park H.-J."/>
            <person name="Ramirez L."/>
            <person name="Alfaro M."/>
            <person name="Sun H."/>
            <person name="Tritt A."/>
            <person name="Yoshinaga Y."/>
            <person name="Zwiers L.-H."/>
            <person name="Turgeon B."/>
            <person name="Goodwin S."/>
            <person name="Spatafora J."/>
            <person name="Crous P."/>
            <person name="Grigoriev I."/>
        </authorList>
    </citation>
    <scope>NUCLEOTIDE SEQUENCE</scope>
    <source>
        <strain evidence="1">CBS 121739</strain>
    </source>
</reference>
<dbReference type="OrthoDB" id="4392610at2759"/>
<protein>
    <submittedName>
        <fullName evidence="1">DUF1763-domain-containing protein</fullName>
    </submittedName>
</protein>
<proteinExistence type="predicted"/>
<evidence type="ECO:0000313" key="1">
    <source>
        <dbReference type="EMBL" id="KAF2754535.1"/>
    </source>
</evidence>
<dbReference type="GeneID" id="54488568"/>